<dbReference type="InterPro" id="IPR038005">
    <property type="entry name" value="RX-like_CC"/>
</dbReference>
<evidence type="ECO:0000259" key="7">
    <source>
        <dbReference type="Pfam" id="PF00931"/>
    </source>
</evidence>
<feature type="domain" description="Disease resistance protein winged helix" evidence="9">
    <location>
        <begin position="440"/>
        <end position="511"/>
    </location>
</feature>
<evidence type="ECO:0000313" key="12">
    <source>
        <dbReference type="Proteomes" id="UP000011116"/>
    </source>
</evidence>
<dbReference type="Gene3D" id="3.40.50.300">
    <property type="entry name" value="P-loop containing nucleotide triphosphate hydrolases"/>
    <property type="match status" value="1"/>
</dbReference>
<evidence type="ECO:0000256" key="5">
    <source>
        <dbReference type="ARBA" id="ARBA00022821"/>
    </source>
</evidence>
<dbReference type="Pfam" id="PF18052">
    <property type="entry name" value="Rx_N"/>
    <property type="match status" value="1"/>
</dbReference>
<protein>
    <submittedName>
        <fullName evidence="11">Uncharacterized protein</fullName>
    </submittedName>
</protein>
<keyword evidence="4" id="KW-0547">Nucleotide-binding</keyword>
<dbReference type="Gramene" id="HORVU.MOREX.r3.2HG0104990.1">
    <property type="protein sequence ID" value="HORVU.MOREX.r3.2HG0104990.1.CDS1"/>
    <property type="gene ID" value="HORVU.MOREX.r3.2HG0104990"/>
</dbReference>
<evidence type="ECO:0000256" key="3">
    <source>
        <dbReference type="ARBA" id="ARBA00022737"/>
    </source>
</evidence>
<dbReference type="InterPro" id="IPR002182">
    <property type="entry name" value="NB-ARC"/>
</dbReference>
<dbReference type="Proteomes" id="UP000011116">
    <property type="component" value="Chromosome 2H"/>
</dbReference>
<dbReference type="SMR" id="A0A8I6WWR6"/>
<dbReference type="PANTHER" id="PTHR23155:SF1098">
    <property type="entry name" value="OS11G0678400 PROTEIN"/>
    <property type="match status" value="1"/>
</dbReference>
<evidence type="ECO:0000259" key="9">
    <source>
        <dbReference type="Pfam" id="PF23559"/>
    </source>
</evidence>
<dbReference type="Pfam" id="PF23598">
    <property type="entry name" value="LRR_14"/>
    <property type="match status" value="1"/>
</dbReference>
<dbReference type="EnsemblPlants" id="HORVU.MOREX.r3.2HG0104990.1">
    <property type="protein sequence ID" value="HORVU.MOREX.r3.2HG0104990.1.CDS1"/>
    <property type="gene ID" value="HORVU.MOREX.r3.2HG0104990"/>
</dbReference>
<sequence>MAEGVILLTVTKIGTALGNEVINKASSLFRNFKAQLAELQGGMSRISCELRLMHEFLCRMDVRNRKDQAYEIWMEEVRKVAHRIEDIVDEYLHLVGPKHVIGWRFYLTKGFKQPEALLSLNRIVSLIKEAEASLVHLFQVKDRWVPVPNNGSADNSAFIVERSQHLASTSRSISEDLVGVDENRKKLQDWLGDHVKDCSVVVLSGMGGLGKTALAANVYKGERKNYDCHAWISVSQTYSQKDLLRKLFMDLLHGEAIAPVDIDTMDIPGIQDELRKFLAQKYLIVLDDVWKQESFSDLLGAFAPYTKGSSIVITTRSADVARLASEGRELKIECLPDDKAQELFHRKAFRREEDYKCPTELKYHSEQIVAKCKGLPLAIVSVGSLLFVREKNPTEWKRIHDQLGWELGYNPGLDHVRNILHLSFIYLPTYLKSCFLYCALFPEDYILHRKVLIRLWIAEGFIEERGDSTLEEVAEGYLNELVHRNMLQPEECNSFRRIRSCKMHDIVRQLAIDLSRKESFGLAYEYGNHGILDTNTRRLAVSKCRNDIWLHLQLPRLRSCIIFDEAMPSSRILDSVADKSKYIVVLELRGLSVEKVPSAVGYLFNLCYLGLRDSKVKILPKSIEKLSKLLTLDIVNNMIQELPHGIVKLKNLRHLLREL</sequence>
<evidence type="ECO:0000256" key="6">
    <source>
        <dbReference type="ARBA" id="ARBA00023054"/>
    </source>
</evidence>
<dbReference type="PRINTS" id="PR00364">
    <property type="entry name" value="DISEASERSIST"/>
</dbReference>
<dbReference type="Pfam" id="PF00931">
    <property type="entry name" value="NB-ARC"/>
    <property type="match status" value="1"/>
</dbReference>
<dbReference type="InterPro" id="IPR044974">
    <property type="entry name" value="Disease_R_plants"/>
</dbReference>
<gene>
    <name evidence="11" type="primary">LOC123429265</name>
</gene>
<keyword evidence="5" id="KW-0611">Plant defense</keyword>
<dbReference type="OMA" id="CNSFRRI"/>
<dbReference type="PANTHER" id="PTHR23155">
    <property type="entry name" value="DISEASE RESISTANCE PROTEIN RP"/>
    <property type="match status" value="1"/>
</dbReference>
<dbReference type="Pfam" id="PF23559">
    <property type="entry name" value="WHD_DRP"/>
    <property type="match status" value="1"/>
</dbReference>
<dbReference type="InterPro" id="IPR032675">
    <property type="entry name" value="LRR_dom_sf"/>
</dbReference>
<dbReference type="GO" id="GO:0042742">
    <property type="term" value="P:defense response to bacterium"/>
    <property type="evidence" value="ECO:0007669"/>
    <property type="project" value="UniProtKB-ARBA"/>
</dbReference>
<keyword evidence="12" id="KW-1185">Reference proteome</keyword>
<name>A0A8I6WWR6_HORVV</name>
<feature type="domain" description="Disease resistance N-terminal" evidence="8">
    <location>
        <begin position="20"/>
        <end position="99"/>
    </location>
</feature>
<dbReference type="InterPro" id="IPR055414">
    <property type="entry name" value="LRR_R13L4/SHOC2-like"/>
</dbReference>
<reference evidence="11" key="3">
    <citation type="submission" date="2022-01" db="UniProtKB">
        <authorList>
            <consortium name="EnsemblPlants"/>
        </authorList>
    </citation>
    <scope>IDENTIFICATION</scope>
    <source>
        <strain evidence="11">subsp. vulgare</strain>
    </source>
</reference>
<dbReference type="SUPFAM" id="SSF52058">
    <property type="entry name" value="L domain-like"/>
    <property type="match status" value="1"/>
</dbReference>
<proteinExistence type="inferred from homology"/>
<dbReference type="Gramene" id="HORVU.MOREX.r2.2HG0086190.1">
    <property type="protein sequence ID" value="HORVU.MOREX.r2.2HG0086190.1.CDS.1"/>
    <property type="gene ID" value="HORVU.MOREX.r2.2HG0086190"/>
</dbReference>
<comment type="similarity">
    <text evidence="1">Belongs to the disease resistance NB-LRR family.</text>
</comment>
<evidence type="ECO:0000259" key="10">
    <source>
        <dbReference type="Pfam" id="PF23598"/>
    </source>
</evidence>
<dbReference type="KEGG" id="hvg:123429265"/>
<dbReference type="CDD" id="cd14798">
    <property type="entry name" value="RX-CC_like"/>
    <property type="match status" value="1"/>
</dbReference>
<dbReference type="Gene3D" id="1.10.8.430">
    <property type="entry name" value="Helical domain of apoptotic protease-activating factors"/>
    <property type="match status" value="1"/>
</dbReference>
<dbReference type="GO" id="GO:0009626">
    <property type="term" value="P:plant-type hypersensitive response"/>
    <property type="evidence" value="ECO:0007669"/>
    <property type="project" value="UniProtKB-ARBA"/>
</dbReference>
<dbReference type="InterPro" id="IPR058922">
    <property type="entry name" value="WHD_DRP"/>
</dbReference>
<reference evidence="12" key="1">
    <citation type="journal article" date="2012" name="Nature">
        <title>A physical, genetic and functional sequence assembly of the barley genome.</title>
        <authorList>
            <consortium name="The International Barley Genome Sequencing Consortium"/>
            <person name="Mayer K.F."/>
            <person name="Waugh R."/>
            <person name="Brown J.W."/>
            <person name="Schulman A."/>
            <person name="Langridge P."/>
            <person name="Platzer M."/>
            <person name="Fincher G.B."/>
            <person name="Muehlbauer G.J."/>
            <person name="Sato K."/>
            <person name="Close T.J."/>
            <person name="Wise R.P."/>
            <person name="Stein N."/>
        </authorList>
    </citation>
    <scope>NUCLEOTIDE SEQUENCE [LARGE SCALE GENOMIC DNA]</scope>
    <source>
        <strain evidence="12">cv. Morex</strain>
    </source>
</reference>
<accession>A0A8I6WWR6</accession>
<dbReference type="RefSeq" id="XP_044969257.1">
    <property type="nucleotide sequence ID" value="XM_045113322.1"/>
</dbReference>
<evidence type="ECO:0000256" key="1">
    <source>
        <dbReference type="ARBA" id="ARBA00008894"/>
    </source>
</evidence>
<evidence type="ECO:0000313" key="11">
    <source>
        <dbReference type="EnsemblPlants" id="HORVU.MOREX.r3.2HG0104990.1.CDS1"/>
    </source>
</evidence>
<organism evidence="11 12">
    <name type="scientific">Hordeum vulgare subsp. vulgare</name>
    <name type="common">Domesticated barley</name>
    <dbReference type="NCBI Taxonomy" id="112509"/>
    <lineage>
        <taxon>Eukaryota</taxon>
        <taxon>Viridiplantae</taxon>
        <taxon>Streptophyta</taxon>
        <taxon>Embryophyta</taxon>
        <taxon>Tracheophyta</taxon>
        <taxon>Spermatophyta</taxon>
        <taxon>Magnoliopsida</taxon>
        <taxon>Liliopsida</taxon>
        <taxon>Poales</taxon>
        <taxon>Poaceae</taxon>
        <taxon>BOP clade</taxon>
        <taxon>Pooideae</taxon>
        <taxon>Triticodae</taxon>
        <taxon>Triticeae</taxon>
        <taxon>Hordeinae</taxon>
        <taxon>Hordeum</taxon>
    </lineage>
</organism>
<keyword evidence="6" id="KW-0175">Coiled coil</keyword>
<dbReference type="AlphaFoldDB" id="A0A8I6WWR6"/>
<dbReference type="FunFam" id="1.10.10.10:FF:000322">
    <property type="entry name" value="Probable disease resistance protein At1g63360"/>
    <property type="match status" value="1"/>
</dbReference>
<dbReference type="InterPro" id="IPR036388">
    <property type="entry name" value="WH-like_DNA-bd_sf"/>
</dbReference>
<dbReference type="GO" id="GO:0002758">
    <property type="term" value="P:innate immune response-activating signaling pathway"/>
    <property type="evidence" value="ECO:0007669"/>
    <property type="project" value="UniProtKB-ARBA"/>
</dbReference>
<dbReference type="GeneID" id="123429265"/>
<evidence type="ECO:0000259" key="8">
    <source>
        <dbReference type="Pfam" id="PF18052"/>
    </source>
</evidence>
<reference evidence="11" key="2">
    <citation type="submission" date="2020-10" db="EMBL/GenBank/DDBJ databases">
        <authorList>
            <person name="Scholz U."/>
            <person name="Mascher M."/>
            <person name="Fiebig A."/>
        </authorList>
    </citation>
    <scope>NUCLEOTIDE SEQUENCE [LARGE SCALE GENOMIC DNA]</scope>
    <source>
        <strain evidence="11">cv. Morex</strain>
    </source>
</reference>
<feature type="domain" description="Disease resistance R13L4/SHOC-2-like LRR" evidence="10">
    <location>
        <begin position="557"/>
        <end position="656"/>
    </location>
</feature>
<dbReference type="InterPro" id="IPR027417">
    <property type="entry name" value="P-loop_NTPase"/>
</dbReference>
<dbReference type="Gene3D" id="3.80.10.10">
    <property type="entry name" value="Ribonuclease Inhibitor"/>
    <property type="match status" value="1"/>
</dbReference>
<dbReference type="OrthoDB" id="598235at2759"/>
<dbReference type="InterPro" id="IPR042197">
    <property type="entry name" value="Apaf_helical"/>
</dbReference>
<dbReference type="GO" id="GO:0043531">
    <property type="term" value="F:ADP binding"/>
    <property type="evidence" value="ECO:0007669"/>
    <property type="project" value="InterPro"/>
</dbReference>
<dbReference type="Gene3D" id="1.10.10.10">
    <property type="entry name" value="Winged helix-like DNA-binding domain superfamily/Winged helix DNA-binding domain"/>
    <property type="match status" value="1"/>
</dbReference>
<evidence type="ECO:0000256" key="4">
    <source>
        <dbReference type="ARBA" id="ARBA00022741"/>
    </source>
</evidence>
<dbReference type="InterPro" id="IPR041118">
    <property type="entry name" value="Rx_N"/>
</dbReference>
<feature type="domain" description="NB-ARC" evidence="7">
    <location>
        <begin position="184"/>
        <end position="352"/>
    </location>
</feature>
<dbReference type="SUPFAM" id="SSF52540">
    <property type="entry name" value="P-loop containing nucleoside triphosphate hydrolases"/>
    <property type="match status" value="1"/>
</dbReference>
<evidence type="ECO:0000256" key="2">
    <source>
        <dbReference type="ARBA" id="ARBA00022614"/>
    </source>
</evidence>
<keyword evidence="3" id="KW-0677">Repeat</keyword>
<dbReference type="Gene3D" id="1.20.5.4130">
    <property type="match status" value="1"/>
</dbReference>
<keyword evidence="2" id="KW-0433">Leucine-rich repeat</keyword>